<dbReference type="SMART" id="SM00667">
    <property type="entry name" value="LisH"/>
    <property type="match status" value="1"/>
</dbReference>
<evidence type="ECO:0000313" key="4">
    <source>
        <dbReference type="Proteomes" id="UP001432322"/>
    </source>
</evidence>
<evidence type="ECO:0000259" key="2">
    <source>
        <dbReference type="PROSITE" id="PS50897"/>
    </source>
</evidence>
<dbReference type="Pfam" id="PF08513">
    <property type="entry name" value="LisH"/>
    <property type="match status" value="1"/>
</dbReference>
<keyword evidence="4" id="KW-1185">Reference proteome</keyword>
<feature type="non-terminal residue" evidence="3">
    <location>
        <position position="1"/>
    </location>
</feature>
<evidence type="ECO:0000256" key="1">
    <source>
        <dbReference type="SAM" id="MobiDB-lite"/>
    </source>
</evidence>
<dbReference type="Pfam" id="PF10607">
    <property type="entry name" value="CTLH"/>
    <property type="match status" value="1"/>
</dbReference>
<sequence length="286" mass="32666">QDLRENFSEDEDFQDEDDEYALGEGMHEPLYPYRVQEDGDSDNSVHRISITRRPGPKRKQKFAVSRDFKIEEPNPIEMTNLVLEYLVIEGYPDAARALAAEANVKLEEKDWIQIEKRVAIKNDILSGNIAEAIEKLDVLCPGMIENDASVRFDLHQQRFLELIKQDDVFTALEWSSEKLSNEELDDSQMVRLEHTCTLAAFNDPTECKYAELLEQGQRETVAETVNSAILKAQGKPTTPRVESMYKMKMYMQLNFPSPSDRGRAAEERVAEEINADIVNSTGSDIE</sequence>
<dbReference type="InterPro" id="IPR006595">
    <property type="entry name" value="CTLH_C"/>
</dbReference>
<comment type="caution">
    <text evidence="3">The sequence shown here is derived from an EMBL/GenBank/DDBJ whole genome shotgun (WGS) entry which is preliminary data.</text>
</comment>
<feature type="domain" description="CTLH" evidence="2">
    <location>
        <begin position="113"/>
        <end position="170"/>
    </location>
</feature>
<dbReference type="EMBL" id="BTSY01000001">
    <property type="protein sequence ID" value="GMT08706.1"/>
    <property type="molecule type" value="Genomic_DNA"/>
</dbReference>
<dbReference type="SMART" id="SM00757">
    <property type="entry name" value="CRA"/>
    <property type="match status" value="1"/>
</dbReference>
<gene>
    <name evidence="3" type="ORF">PFISCL1PPCAC_3</name>
</gene>
<dbReference type="PROSITE" id="PS50897">
    <property type="entry name" value="CTLH"/>
    <property type="match status" value="1"/>
</dbReference>
<accession>A0AAV5UQI5</accession>
<proteinExistence type="predicted"/>
<dbReference type="Proteomes" id="UP001432322">
    <property type="component" value="Unassembled WGS sequence"/>
</dbReference>
<evidence type="ECO:0000313" key="3">
    <source>
        <dbReference type="EMBL" id="GMT08706.1"/>
    </source>
</evidence>
<dbReference type="AlphaFoldDB" id="A0AAV5UQI5"/>
<dbReference type="PROSITE" id="PS50896">
    <property type="entry name" value="LISH"/>
    <property type="match status" value="1"/>
</dbReference>
<organism evidence="3 4">
    <name type="scientific">Pristionchus fissidentatus</name>
    <dbReference type="NCBI Taxonomy" id="1538716"/>
    <lineage>
        <taxon>Eukaryota</taxon>
        <taxon>Metazoa</taxon>
        <taxon>Ecdysozoa</taxon>
        <taxon>Nematoda</taxon>
        <taxon>Chromadorea</taxon>
        <taxon>Rhabditida</taxon>
        <taxon>Rhabditina</taxon>
        <taxon>Diplogasteromorpha</taxon>
        <taxon>Diplogasteroidea</taxon>
        <taxon>Neodiplogasteridae</taxon>
        <taxon>Pristionchus</taxon>
    </lineage>
</organism>
<protein>
    <recommendedName>
        <fullName evidence="2">CTLH domain-containing protein</fullName>
    </recommendedName>
</protein>
<dbReference type="InterPro" id="IPR050618">
    <property type="entry name" value="Ubq-SigPath_Reg"/>
</dbReference>
<dbReference type="InterPro" id="IPR024964">
    <property type="entry name" value="CTLH/CRA"/>
</dbReference>
<reference evidence="3" key="1">
    <citation type="submission" date="2023-10" db="EMBL/GenBank/DDBJ databases">
        <title>Genome assembly of Pristionchus species.</title>
        <authorList>
            <person name="Yoshida K."/>
            <person name="Sommer R.J."/>
        </authorList>
    </citation>
    <scope>NUCLEOTIDE SEQUENCE</scope>
    <source>
        <strain evidence="3">RS5133</strain>
    </source>
</reference>
<dbReference type="InterPro" id="IPR013144">
    <property type="entry name" value="CRA_dom"/>
</dbReference>
<feature type="region of interest" description="Disordered" evidence="1">
    <location>
        <begin position="36"/>
        <end position="57"/>
    </location>
</feature>
<dbReference type="PANTHER" id="PTHR12864">
    <property type="entry name" value="RAN BINDING PROTEIN 9-RELATED"/>
    <property type="match status" value="1"/>
</dbReference>
<dbReference type="SMART" id="SM00668">
    <property type="entry name" value="CTLH"/>
    <property type="match status" value="1"/>
</dbReference>
<dbReference type="InterPro" id="IPR006594">
    <property type="entry name" value="LisH"/>
</dbReference>
<name>A0AAV5UQI5_9BILA</name>